<feature type="signal peptide" evidence="1">
    <location>
        <begin position="1"/>
        <end position="24"/>
    </location>
</feature>
<dbReference type="InterPro" id="IPR050553">
    <property type="entry name" value="Thioredoxin_ResA/DsbE_sf"/>
</dbReference>
<dbReference type="PANTHER" id="PTHR42852">
    <property type="entry name" value="THIOL:DISULFIDE INTERCHANGE PROTEIN DSBE"/>
    <property type="match status" value="1"/>
</dbReference>
<accession>A0A363NXM3</accession>
<dbReference type="AlphaFoldDB" id="A0A363NXM3"/>
<dbReference type="CDD" id="cd02966">
    <property type="entry name" value="TlpA_like_family"/>
    <property type="match status" value="1"/>
</dbReference>
<dbReference type="InterPro" id="IPR013740">
    <property type="entry name" value="Redoxin"/>
</dbReference>
<evidence type="ECO:0000259" key="2">
    <source>
        <dbReference type="PROSITE" id="PS51352"/>
    </source>
</evidence>
<keyword evidence="1" id="KW-0732">Signal</keyword>
<dbReference type="RefSeq" id="WP_108631797.1">
    <property type="nucleotide sequence ID" value="NZ_QCXX01000001.1"/>
</dbReference>
<dbReference type="EMBL" id="QCXX01000001">
    <property type="protein sequence ID" value="PUV25473.1"/>
    <property type="molecule type" value="Genomic_DNA"/>
</dbReference>
<dbReference type="OrthoDB" id="9815205at2"/>
<evidence type="ECO:0000256" key="1">
    <source>
        <dbReference type="SAM" id="SignalP"/>
    </source>
</evidence>
<keyword evidence="4" id="KW-1185">Reference proteome</keyword>
<comment type="caution">
    <text evidence="3">The sequence shown here is derived from an EMBL/GenBank/DDBJ whole genome shotgun (WGS) entry which is preliminary data.</text>
</comment>
<name>A0A363NXM3_9SPHI</name>
<gene>
    <name evidence="3" type="ORF">DCO56_00290</name>
</gene>
<protein>
    <recommendedName>
        <fullName evidence="2">Thioredoxin domain-containing protein</fullName>
    </recommendedName>
</protein>
<dbReference type="SUPFAM" id="SSF52833">
    <property type="entry name" value="Thioredoxin-like"/>
    <property type="match status" value="1"/>
</dbReference>
<feature type="domain" description="Thioredoxin" evidence="2">
    <location>
        <begin position="37"/>
        <end position="177"/>
    </location>
</feature>
<dbReference type="Pfam" id="PF08534">
    <property type="entry name" value="Redoxin"/>
    <property type="match status" value="1"/>
</dbReference>
<evidence type="ECO:0000313" key="4">
    <source>
        <dbReference type="Proteomes" id="UP000250831"/>
    </source>
</evidence>
<dbReference type="GO" id="GO:0016491">
    <property type="term" value="F:oxidoreductase activity"/>
    <property type="evidence" value="ECO:0007669"/>
    <property type="project" value="InterPro"/>
</dbReference>
<dbReference type="Proteomes" id="UP000250831">
    <property type="component" value="Unassembled WGS sequence"/>
</dbReference>
<dbReference type="Gene3D" id="3.40.30.10">
    <property type="entry name" value="Glutaredoxin"/>
    <property type="match status" value="1"/>
</dbReference>
<dbReference type="PROSITE" id="PS51352">
    <property type="entry name" value="THIOREDOXIN_2"/>
    <property type="match status" value="1"/>
</dbReference>
<dbReference type="InterPro" id="IPR036249">
    <property type="entry name" value="Thioredoxin-like_sf"/>
</dbReference>
<feature type="chain" id="PRO_5016950269" description="Thioredoxin domain-containing protein" evidence="1">
    <location>
        <begin position="25"/>
        <end position="178"/>
    </location>
</feature>
<reference evidence="3 4" key="1">
    <citation type="submission" date="2018-04" db="EMBL/GenBank/DDBJ databases">
        <title>Sphingobacterium sp. M46 Genome.</title>
        <authorList>
            <person name="Cheng J."/>
            <person name="Li Y."/>
        </authorList>
    </citation>
    <scope>NUCLEOTIDE SEQUENCE [LARGE SCALE GENOMIC DNA]</scope>
    <source>
        <strain evidence="3 4">M46</strain>
    </source>
</reference>
<sequence length="178" mass="19845">MKIKNTFRLIAASLLLSIPFVHTASSYAHPGEQKEKTVLLNKNAEVSFKDSKGNVVSLNQLKDKVVLINLWATWCSPCLAEMPSLDKLYKDFQGNSKIVFLSVDVDGNLKSSAKFLKKRKYSLPVYQLNSALPKEWSTTSIPTTIILDKAGKLVNKHVGGMNFGSVKFRKALKQLSEE</sequence>
<dbReference type="PANTHER" id="PTHR42852:SF13">
    <property type="entry name" value="PROTEIN DIPZ"/>
    <property type="match status" value="1"/>
</dbReference>
<proteinExistence type="predicted"/>
<dbReference type="InterPro" id="IPR013766">
    <property type="entry name" value="Thioredoxin_domain"/>
</dbReference>
<organism evidence="3 4">
    <name type="scientific">Sphingobacterium athyrii</name>
    <dbReference type="NCBI Taxonomy" id="2152717"/>
    <lineage>
        <taxon>Bacteria</taxon>
        <taxon>Pseudomonadati</taxon>
        <taxon>Bacteroidota</taxon>
        <taxon>Sphingobacteriia</taxon>
        <taxon>Sphingobacteriales</taxon>
        <taxon>Sphingobacteriaceae</taxon>
        <taxon>Sphingobacterium</taxon>
    </lineage>
</organism>
<evidence type="ECO:0000313" key="3">
    <source>
        <dbReference type="EMBL" id="PUV25473.1"/>
    </source>
</evidence>